<keyword evidence="3 6" id="KW-0812">Transmembrane</keyword>
<evidence type="ECO:0000256" key="1">
    <source>
        <dbReference type="ARBA" id="ARBA00004141"/>
    </source>
</evidence>
<feature type="transmembrane region" description="Helical" evidence="6">
    <location>
        <begin position="189"/>
        <end position="208"/>
    </location>
</feature>
<feature type="transmembrane region" description="Helical" evidence="6">
    <location>
        <begin position="51"/>
        <end position="72"/>
    </location>
</feature>
<keyword evidence="8" id="KW-1185">Reference proteome</keyword>
<protein>
    <submittedName>
        <fullName evidence="7">TerC family protein</fullName>
    </submittedName>
</protein>
<evidence type="ECO:0000256" key="5">
    <source>
        <dbReference type="ARBA" id="ARBA00023136"/>
    </source>
</evidence>
<dbReference type="Pfam" id="PF03741">
    <property type="entry name" value="TerC"/>
    <property type="match status" value="1"/>
</dbReference>
<keyword evidence="5 6" id="KW-0472">Membrane</keyword>
<gene>
    <name evidence="7" type="ORF">GCM10009118_15240</name>
</gene>
<feature type="transmembrane region" description="Helical" evidence="6">
    <location>
        <begin position="214"/>
        <end position="231"/>
    </location>
</feature>
<comment type="caution">
    <text evidence="7">The sequence shown here is derived from an EMBL/GenBank/DDBJ whole genome shotgun (WGS) entry which is preliminary data.</text>
</comment>
<dbReference type="RefSeq" id="WP_343786232.1">
    <property type="nucleotide sequence ID" value="NZ_BAAAFH010000007.1"/>
</dbReference>
<evidence type="ECO:0000256" key="2">
    <source>
        <dbReference type="ARBA" id="ARBA00007511"/>
    </source>
</evidence>
<dbReference type="EMBL" id="BAAAFH010000007">
    <property type="protein sequence ID" value="GAA0875116.1"/>
    <property type="molecule type" value="Genomic_DNA"/>
</dbReference>
<proteinExistence type="inferred from homology"/>
<reference evidence="7 8" key="1">
    <citation type="journal article" date="2019" name="Int. J. Syst. Evol. Microbiol.">
        <title>The Global Catalogue of Microorganisms (GCM) 10K type strain sequencing project: providing services to taxonomists for standard genome sequencing and annotation.</title>
        <authorList>
            <consortium name="The Broad Institute Genomics Platform"/>
            <consortium name="The Broad Institute Genome Sequencing Center for Infectious Disease"/>
            <person name="Wu L."/>
            <person name="Ma J."/>
        </authorList>
    </citation>
    <scope>NUCLEOTIDE SEQUENCE [LARGE SCALE GENOMIC DNA]</scope>
    <source>
        <strain evidence="7 8">JCM 16083</strain>
    </source>
</reference>
<feature type="transmembrane region" description="Helical" evidence="6">
    <location>
        <begin position="130"/>
        <end position="150"/>
    </location>
</feature>
<keyword evidence="4 6" id="KW-1133">Transmembrane helix</keyword>
<organism evidence="7 8">
    <name type="scientific">Wandonia haliotis</name>
    <dbReference type="NCBI Taxonomy" id="574963"/>
    <lineage>
        <taxon>Bacteria</taxon>
        <taxon>Pseudomonadati</taxon>
        <taxon>Bacteroidota</taxon>
        <taxon>Flavobacteriia</taxon>
        <taxon>Flavobacteriales</taxon>
        <taxon>Crocinitomicaceae</taxon>
        <taxon>Wandonia</taxon>
    </lineage>
</organism>
<dbReference type="Proteomes" id="UP001501126">
    <property type="component" value="Unassembled WGS sequence"/>
</dbReference>
<evidence type="ECO:0000256" key="4">
    <source>
        <dbReference type="ARBA" id="ARBA00022989"/>
    </source>
</evidence>
<evidence type="ECO:0000313" key="8">
    <source>
        <dbReference type="Proteomes" id="UP001501126"/>
    </source>
</evidence>
<evidence type="ECO:0000256" key="6">
    <source>
        <dbReference type="SAM" id="Phobius"/>
    </source>
</evidence>
<dbReference type="InterPro" id="IPR005496">
    <property type="entry name" value="Integral_membrane_TerC"/>
</dbReference>
<dbReference type="PANTHER" id="PTHR30238">
    <property type="entry name" value="MEMBRANE BOUND PREDICTED REDOX MODULATOR"/>
    <property type="match status" value="1"/>
</dbReference>
<feature type="transmembrane region" description="Helical" evidence="6">
    <location>
        <begin position="156"/>
        <end position="177"/>
    </location>
</feature>
<dbReference type="PANTHER" id="PTHR30238:SF4">
    <property type="entry name" value="SLL1022 PROTEIN"/>
    <property type="match status" value="1"/>
</dbReference>
<name>A0ABN1MPD0_9FLAO</name>
<accession>A0ABN1MPD0</accession>
<evidence type="ECO:0000313" key="7">
    <source>
        <dbReference type="EMBL" id="GAA0875116.1"/>
    </source>
</evidence>
<comment type="subcellular location">
    <subcellularLocation>
        <location evidence="1">Membrane</location>
        <topology evidence="1">Multi-pass membrane protein</topology>
    </subcellularLocation>
</comment>
<sequence length="246" mass="27510">MEFFHALLTLDGWIALLTLTLLEIVLGVDNIIFISILAAKVRKEEQRKTRNTGLLLTLVTRILLLLGIGWIVSLKSDVFVLFGNGYSWRDIILILGGLFLMYKSVTEIHSKVSGVDEEVEQTTKASVRGVILQIILIDVVFSFDSILTAVGIVDELVIMILAVIIAMIVMILFAKAISDFINERPTIKMIALAFLLTIGLMLVLEGYGEEVPKGYIYFAMVYALLVEFLNIRMRKNQEKKKKGTAA</sequence>
<feature type="transmembrane region" description="Helical" evidence="6">
    <location>
        <begin position="12"/>
        <end position="39"/>
    </location>
</feature>
<evidence type="ECO:0000256" key="3">
    <source>
        <dbReference type="ARBA" id="ARBA00022692"/>
    </source>
</evidence>
<comment type="similarity">
    <text evidence="2">Belongs to the TerC family.</text>
</comment>
<feature type="transmembrane region" description="Helical" evidence="6">
    <location>
        <begin position="78"/>
        <end position="102"/>
    </location>
</feature>